<dbReference type="PROSITE" id="PS50005">
    <property type="entry name" value="TPR"/>
    <property type="match status" value="3"/>
</dbReference>
<evidence type="ECO:0000256" key="3">
    <source>
        <dbReference type="PROSITE-ProRule" id="PRU00339"/>
    </source>
</evidence>
<dbReference type="eggNOG" id="COG0457">
    <property type="taxonomic scope" value="Bacteria"/>
</dbReference>
<keyword evidence="4" id="KW-1133">Transmembrane helix</keyword>
<evidence type="ECO:0000256" key="4">
    <source>
        <dbReference type="SAM" id="Phobius"/>
    </source>
</evidence>
<keyword evidence="4" id="KW-0812">Transmembrane</keyword>
<keyword evidence="6" id="KW-1185">Reference proteome</keyword>
<feature type="repeat" description="TPR" evidence="3">
    <location>
        <begin position="334"/>
        <end position="367"/>
    </location>
</feature>
<organism evidence="5 6">
    <name type="scientific">Syntrophobacter fumaroxidans (strain DSM 10017 / MPOB)</name>
    <dbReference type="NCBI Taxonomy" id="335543"/>
    <lineage>
        <taxon>Bacteria</taxon>
        <taxon>Pseudomonadati</taxon>
        <taxon>Thermodesulfobacteriota</taxon>
        <taxon>Syntrophobacteria</taxon>
        <taxon>Syntrophobacterales</taxon>
        <taxon>Syntrophobacteraceae</taxon>
        <taxon>Syntrophobacter</taxon>
    </lineage>
</organism>
<dbReference type="Pfam" id="PF13432">
    <property type="entry name" value="TPR_16"/>
    <property type="match status" value="1"/>
</dbReference>
<dbReference type="Gene3D" id="1.25.40.10">
    <property type="entry name" value="Tetratricopeptide repeat domain"/>
    <property type="match status" value="4"/>
</dbReference>
<keyword evidence="1" id="KW-0677">Repeat</keyword>
<dbReference type="Proteomes" id="UP000001784">
    <property type="component" value="Chromosome"/>
</dbReference>
<accession>A0LG31</accession>
<name>A0LG31_SYNFM</name>
<dbReference type="AlphaFoldDB" id="A0LG31"/>
<proteinExistence type="predicted"/>
<dbReference type="PANTHER" id="PTHR45586:SF1">
    <property type="entry name" value="LIPOPOLYSACCHARIDE ASSEMBLY PROTEIN B"/>
    <property type="match status" value="1"/>
</dbReference>
<dbReference type="HOGENOM" id="CLU_436726_0_0_7"/>
<feature type="repeat" description="TPR" evidence="3">
    <location>
        <begin position="436"/>
        <end position="469"/>
    </location>
</feature>
<dbReference type="RefSeq" id="WP_011697556.1">
    <property type="nucleotide sequence ID" value="NC_008554.1"/>
</dbReference>
<protein>
    <submittedName>
        <fullName evidence="5">Tetratricopeptide TPR_2 repeat protein</fullName>
    </submittedName>
</protein>
<dbReference type="STRING" id="335543.Sfum_0684"/>
<feature type="transmembrane region" description="Helical" evidence="4">
    <location>
        <begin position="32"/>
        <end position="50"/>
    </location>
</feature>
<keyword evidence="2 3" id="KW-0802">TPR repeat</keyword>
<dbReference type="EMBL" id="CP000478">
    <property type="protein sequence ID" value="ABK16383.1"/>
    <property type="molecule type" value="Genomic_DNA"/>
</dbReference>
<evidence type="ECO:0000256" key="2">
    <source>
        <dbReference type="ARBA" id="ARBA00022803"/>
    </source>
</evidence>
<dbReference type="SMART" id="SM00028">
    <property type="entry name" value="TPR"/>
    <property type="match status" value="7"/>
</dbReference>
<keyword evidence="4" id="KW-0472">Membrane</keyword>
<dbReference type="OrthoDB" id="5483630at2"/>
<reference evidence="5 6" key="1">
    <citation type="submission" date="2006-10" db="EMBL/GenBank/DDBJ databases">
        <title>Complete sequence of Syntrophobacter fumaroxidans MPOB.</title>
        <authorList>
            <consortium name="US DOE Joint Genome Institute"/>
            <person name="Copeland A."/>
            <person name="Lucas S."/>
            <person name="Lapidus A."/>
            <person name="Barry K."/>
            <person name="Detter J.C."/>
            <person name="Glavina del Rio T."/>
            <person name="Hammon N."/>
            <person name="Israni S."/>
            <person name="Pitluck S."/>
            <person name="Goltsman E.G."/>
            <person name="Martinez M."/>
            <person name="Schmutz J."/>
            <person name="Larimer F."/>
            <person name="Land M."/>
            <person name="Hauser L."/>
            <person name="Kyrpides N."/>
            <person name="Kim E."/>
            <person name="Boone D.R."/>
            <person name="Brockman F."/>
            <person name="Culley D."/>
            <person name="Ferry J."/>
            <person name="Gunsalus R."/>
            <person name="McInerney M.J."/>
            <person name="Morrison M."/>
            <person name="Plugge C."/>
            <person name="Rohlin L."/>
            <person name="Scholten J."/>
            <person name="Sieber J."/>
            <person name="Stams A.J.M."/>
            <person name="Worm P."/>
            <person name="Henstra A.M."/>
            <person name="Richardson P."/>
        </authorList>
    </citation>
    <scope>NUCLEOTIDE SEQUENCE [LARGE SCALE GENOMIC DNA]</scope>
    <source>
        <strain evidence="6">DSM 10017 / MPOB</strain>
    </source>
</reference>
<dbReference type="SUPFAM" id="SSF48452">
    <property type="entry name" value="TPR-like"/>
    <property type="match status" value="2"/>
</dbReference>
<sequence length="626" mass="71036">MGSRKRGKYSFNLDESVVRTRSVKKGGGSGRWIVLFVLLAVLAGSVYSLVITGSADDLASYLPFPKKLVALRFQHNGQEVVLLPDSQVVLNPRDSLRLLEIQTDGWVSWGTKAASADLNVKAILNKPAVIQDLFPQESFEKPKAIEIRVLLWNRFIGKVNFLVQLDARDWVQKANATSDLDRKIFFLEKALQENAGNVLVKTQLAGLYFEDKKYDEAGRLYREIDASGKSKSISERLLLVYQIQNKVDDALMVYLDLFKLSEEPETFKEFLQYIQKKKSKEDAARFLEKHQQHIPKAFQSSLMLFLADLNTQTKNWAKAATSYEKAIKAGIKDPDVLYNLAVTYQQSDDPDKAIQALEKYLQKNPGDTKSWLQLGELQEKKGALTQARSTYEAMLQKNPQNREALVRLVAILEKGKDKGALQAAYQKLAATQPRNKTIQHNLGVLYYDARKYDKAAACFEAVVALDPKDVESRKYLLDIYRKQKNDKAATAVIQSLAQLDPKNTSYYDTIFKSYEQKKDYKGMAAFFRTASQQHPEMVALHNYALFAALKTGDNKGAIKELDHLNRLQPKEKKHLRQAANLCESSGDHAGALKRLELLLKLDPKDKEAKEDYLRIKMLMVTKKKPE</sequence>
<evidence type="ECO:0000313" key="6">
    <source>
        <dbReference type="Proteomes" id="UP000001784"/>
    </source>
</evidence>
<dbReference type="InterPro" id="IPR051012">
    <property type="entry name" value="CellSynth/LPSAsmb/PSIAsmb"/>
</dbReference>
<dbReference type="KEGG" id="sfu:Sfum_0684"/>
<dbReference type="InterPro" id="IPR019734">
    <property type="entry name" value="TPR_rpt"/>
</dbReference>
<dbReference type="Pfam" id="PF14559">
    <property type="entry name" value="TPR_19"/>
    <property type="match status" value="1"/>
</dbReference>
<evidence type="ECO:0000313" key="5">
    <source>
        <dbReference type="EMBL" id="ABK16383.1"/>
    </source>
</evidence>
<dbReference type="InParanoid" id="A0LG31"/>
<dbReference type="InterPro" id="IPR011990">
    <property type="entry name" value="TPR-like_helical_dom_sf"/>
</dbReference>
<gene>
    <name evidence="5" type="ordered locus">Sfum_0684</name>
</gene>
<feature type="repeat" description="TPR" evidence="3">
    <location>
        <begin position="368"/>
        <end position="401"/>
    </location>
</feature>
<evidence type="ECO:0000256" key="1">
    <source>
        <dbReference type="ARBA" id="ARBA00022737"/>
    </source>
</evidence>
<dbReference type="PANTHER" id="PTHR45586">
    <property type="entry name" value="TPR REPEAT-CONTAINING PROTEIN PA4667"/>
    <property type="match status" value="1"/>
</dbReference>